<keyword evidence="3 9" id="KW-0732">Signal</keyword>
<dbReference type="CDD" id="cd04852">
    <property type="entry name" value="Peptidases_S8_3"/>
    <property type="match status" value="1"/>
</dbReference>
<dbReference type="Gene3D" id="2.60.40.2310">
    <property type="match status" value="1"/>
</dbReference>
<feature type="active site" description="Charge relay system" evidence="7 8">
    <location>
        <position position="519"/>
    </location>
</feature>
<name>A0A251VA65_HELAN</name>
<evidence type="ECO:0000256" key="5">
    <source>
        <dbReference type="ARBA" id="ARBA00022825"/>
    </source>
</evidence>
<feature type="chain" id="PRO_5012468160" evidence="9">
    <location>
        <begin position="21"/>
        <end position="735"/>
    </location>
</feature>
<protein>
    <submittedName>
        <fullName evidence="14">Cucumisin</fullName>
        <ecNumber evidence="14">3.4.21.25</ecNumber>
    </submittedName>
    <submittedName>
        <fullName evidence="15">Putative peptidase S8, subtilisin-related protein</fullName>
    </submittedName>
</protein>
<dbReference type="Pfam" id="PF02225">
    <property type="entry name" value="PA"/>
    <property type="match status" value="1"/>
</dbReference>
<keyword evidence="6" id="KW-0325">Glycoprotein</keyword>
<dbReference type="InParanoid" id="A0A251VA65"/>
<evidence type="ECO:0000256" key="4">
    <source>
        <dbReference type="ARBA" id="ARBA00022801"/>
    </source>
</evidence>
<evidence type="ECO:0000256" key="9">
    <source>
        <dbReference type="SAM" id="SignalP"/>
    </source>
</evidence>
<dbReference type="InterPro" id="IPR010259">
    <property type="entry name" value="S8pro/Inhibitor_I9"/>
</dbReference>
<evidence type="ECO:0000259" key="10">
    <source>
        <dbReference type="Pfam" id="PF00082"/>
    </source>
</evidence>
<dbReference type="OrthoDB" id="206201at2759"/>
<feature type="domain" description="Subtilisin-like protease fibronectin type-III" evidence="13">
    <location>
        <begin position="631"/>
        <end position="732"/>
    </location>
</feature>
<dbReference type="SUPFAM" id="SSF52743">
    <property type="entry name" value="Subtilisin-like"/>
    <property type="match status" value="1"/>
</dbReference>
<feature type="active site" description="Charge relay system" evidence="7 8">
    <location>
        <position position="139"/>
    </location>
</feature>
<accession>A0A251VA65</accession>
<dbReference type="Pfam" id="PF00082">
    <property type="entry name" value="Peptidase_S8"/>
    <property type="match status" value="1"/>
</dbReference>
<evidence type="ECO:0000256" key="8">
    <source>
        <dbReference type="PROSITE-ProRule" id="PRU01240"/>
    </source>
</evidence>
<dbReference type="InterPro" id="IPR045051">
    <property type="entry name" value="SBT"/>
</dbReference>
<evidence type="ECO:0000256" key="6">
    <source>
        <dbReference type="ARBA" id="ARBA00023180"/>
    </source>
</evidence>
<evidence type="ECO:0000259" key="13">
    <source>
        <dbReference type="Pfam" id="PF17766"/>
    </source>
</evidence>
<evidence type="ECO:0000259" key="12">
    <source>
        <dbReference type="Pfam" id="PF05922"/>
    </source>
</evidence>
<dbReference type="SUPFAM" id="SSF52025">
    <property type="entry name" value="PA domain"/>
    <property type="match status" value="1"/>
</dbReference>
<dbReference type="EMBL" id="CM007892">
    <property type="protein sequence ID" value="OTG32507.1"/>
    <property type="molecule type" value="Genomic_DNA"/>
</dbReference>
<proteinExistence type="inferred from homology"/>
<evidence type="ECO:0000259" key="11">
    <source>
        <dbReference type="Pfam" id="PF02225"/>
    </source>
</evidence>
<dbReference type="Pfam" id="PF17766">
    <property type="entry name" value="fn3_6"/>
    <property type="match status" value="1"/>
</dbReference>
<evidence type="ECO:0000313" key="14">
    <source>
        <dbReference type="EMBL" id="KAF5816179.1"/>
    </source>
</evidence>
<dbReference type="FunFam" id="3.50.30.30:FF:000005">
    <property type="entry name" value="subtilisin-like protease SBT1.5"/>
    <property type="match status" value="1"/>
</dbReference>
<feature type="active site" description="Charge relay system" evidence="7 8">
    <location>
        <position position="194"/>
    </location>
</feature>
<dbReference type="Proteomes" id="UP000215914">
    <property type="component" value="Chromosome 3"/>
</dbReference>
<dbReference type="InterPro" id="IPR046450">
    <property type="entry name" value="PA_dom_sf"/>
</dbReference>
<evidence type="ECO:0000256" key="2">
    <source>
        <dbReference type="ARBA" id="ARBA00022670"/>
    </source>
</evidence>
<dbReference type="CDD" id="cd02120">
    <property type="entry name" value="PA_subtilisin_like"/>
    <property type="match status" value="1"/>
</dbReference>
<evidence type="ECO:0000256" key="7">
    <source>
        <dbReference type="PIRSR" id="PIRSR615500-1"/>
    </source>
</evidence>
<keyword evidence="4 8" id="KW-0378">Hydrolase</keyword>
<dbReference type="InterPro" id="IPR041469">
    <property type="entry name" value="Subtilisin-like_FN3"/>
</dbReference>
<keyword evidence="5 8" id="KW-0720">Serine protease</keyword>
<dbReference type="EMBL" id="MNCJ02000318">
    <property type="protein sequence ID" value="KAF5816179.1"/>
    <property type="molecule type" value="Genomic_DNA"/>
</dbReference>
<keyword evidence="2 8" id="KW-0645">Protease</keyword>
<dbReference type="Gene3D" id="3.50.30.30">
    <property type="match status" value="1"/>
</dbReference>
<dbReference type="PRINTS" id="PR00723">
    <property type="entry name" value="SUBTILISIN"/>
</dbReference>
<feature type="signal peptide" evidence="9">
    <location>
        <begin position="1"/>
        <end position="20"/>
    </location>
</feature>
<dbReference type="Gene3D" id="3.40.50.200">
    <property type="entry name" value="Peptidase S8/S53 domain"/>
    <property type="match status" value="1"/>
</dbReference>
<dbReference type="GO" id="GO:0004252">
    <property type="term" value="F:serine-type endopeptidase activity"/>
    <property type="evidence" value="ECO:0000318"/>
    <property type="project" value="GO_Central"/>
</dbReference>
<reference evidence="15" key="2">
    <citation type="submission" date="2017-02" db="EMBL/GenBank/DDBJ databases">
        <title>Sunflower complete genome.</title>
        <authorList>
            <person name="Langlade N."/>
            <person name="Munos S."/>
        </authorList>
    </citation>
    <scope>NUCLEOTIDE SEQUENCE [LARGE SCALE GENOMIC DNA]</scope>
    <source>
        <tissue evidence="15">Leaves</tissue>
    </source>
</reference>
<feature type="domain" description="Peptidase S8/S53" evidence="10">
    <location>
        <begin position="130"/>
        <end position="555"/>
    </location>
</feature>
<gene>
    <name evidence="15" type="ORF">HannXRQ_Chr03g0087471</name>
    <name evidence="14" type="ORF">HanXRQr2_Chr03g0131501</name>
</gene>
<dbReference type="InterPro" id="IPR036852">
    <property type="entry name" value="Peptidase_S8/S53_dom_sf"/>
</dbReference>
<evidence type="ECO:0000313" key="15">
    <source>
        <dbReference type="EMBL" id="OTG32507.1"/>
    </source>
</evidence>
<organism evidence="15 16">
    <name type="scientific">Helianthus annuus</name>
    <name type="common">Common sunflower</name>
    <dbReference type="NCBI Taxonomy" id="4232"/>
    <lineage>
        <taxon>Eukaryota</taxon>
        <taxon>Viridiplantae</taxon>
        <taxon>Streptophyta</taxon>
        <taxon>Embryophyta</taxon>
        <taxon>Tracheophyta</taxon>
        <taxon>Spermatophyta</taxon>
        <taxon>Magnoliopsida</taxon>
        <taxon>eudicotyledons</taxon>
        <taxon>Gunneridae</taxon>
        <taxon>Pentapetalae</taxon>
        <taxon>asterids</taxon>
        <taxon>campanulids</taxon>
        <taxon>Asterales</taxon>
        <taxon>Asteraceae</taxon>
        <taxon>Asteroideae</taxon>
        <taxon>Heliantheae alliance</taxon>
        <taxon>Heliantheae</taxon>
        <taxon>Helianthus</taxon>
    </lineage>
</organism>
<feature type="domain" description="PA" evidence="11">
    <location>
        <begin position="352"/>
        <end position="438"/>
    </location>
</feature>
<dbReference type="AlphaFoldDB" id="A0A251VA65"/>
<evidence type="ECO:0000313" key="16">
    <source>
        <dbReference type="Proteomes" id="UP000215914"/>
    </source>
</evidence>
<dbReference type="Gramene" id="mRNA:HanXRQr2_Chr03g0131501">
    <property type="protein sequence ID" value="CDS:HanXRQr2_Chr03g0131501.1"/>
    <property type="gene ID" value="HanXRQr2_Chr03g0131501"/>
</dbReference>
<sequence length="735" mass="78024">MASILVLILTTILTFISANAAELETYIVHLDSSKGQHFIQKQDRQNWYHSFLPRTTSSANEEPPAMVFAYHNVLNGFAAKLTAEHVKAMENMEGFLYARPQRVYMKHTTHTPNFLGLHQNLGFWAGSNYGKGAIIGVLDTGTTPSHPSFNDKGVPPPPAKWKGKCEIAGCNNKLIGIRDFTTGENGTQFDQDGHGTHTSSTAAGNFVNDASVLGNAKGTAVGMAPLAHVAMYKVCTLLDCPESAIIAGLDAAVEDGVDVLSISLGLDPNPFYLDGIAVGAFTAIQKGIFVACSAGNSGPSNSTLANEAPWILTVGASTLDRKIVASVSLGNKDVLDGESIFQPKDFPQTYMPLVYPGSNGDLNMSLCMEGSLDHVDVKGKVVVCDRGINGRIEKGQVVKDAGGAAMILLNQVEEGDSTIADVHVLPASHVGYKEGVAIKTYISSTASPTATLLFQGTVVGVDSAPAVTSFSSRGPSLQSPGILKPDIIGPGVSVLAAWPVSLENNTQTSSTFNIMSGTSMSCPHLAGIAALLKAAHPDWSPATIKSAIMTSADQVSLNGKPIEDERELGANIFAVGSGHVNPSKANNPGLVFDIEPDDYIPYLCGLGYTSQQVGVIVKKTISCSKTIPEGQLNYPSYAMTLASGENKTYSRTVTNVGEADSTYTISEPNVVVPDGIVVVVHNSTLKFTQVNQRLTYDLTFRRSNSVEINVPYGEGAMAWRSGKYLVRTPFVIKFV</sequence>
<dbReference type="Pfam" id="PF05922">
    <property type="entry name" value="Inhibitor_I9"/>
    <property type="match status" value="1"/>
</dbReference>
<dbReference type="InterPro" id="IPR000209">
    <property type="entry name" value="Peptidase_S8/S53_dom"/>
</dbReference>
<dbReference type="EC" id="3.4.21.25" evidence="14"/>
<dbReference type="InterPro" id="IPR003137">
    <property type="entry name" value="PA_domain"/>
</dbReference>
<dbReference type="GO" id="GO:0005576">
    <property type="term" value="C:extracellular region"/>
    <property type="evidence" value="ECO:0000318"/>
    <property type="project" value="GO_Central"/>
</dbReference>
<dbReference type="Gene3D" id="3.30.70.80">
    <property type="entry name" value="Peptidase S8 propeptide/proteinase inhibitor I9"/>
    <property type="match status" value="1"/>
</dbReference>
<reference evidence="14" key="3">
    <citation type="submission" date="2020-06" db="EMBL/GenBank/DDBJ databases">
        <title>Helianthus annuus Genome sequencing and assembly Release 2.</title>
        <authorList>
            <person name="Gouzy J."/>
            <person name="Langlade N."/>
            <person name="Munos S."/>
        </authorList>
    </citation>
    <scope>NUCLEOTIDE SEQUENCE</scope>
    <source>
        <tissue evidence="14">Leaves</tissue>
    </source>
</reference>
<reference evidence="14 16" key="1">
    <citation type="journal article" date="2017" name="Nature">
        <title>The sunflower genome provides insights into oil metabolism, flowering and Asterid evolution.</title>
        <authorList>
            <person name="Badouin H."/>
            <person name="Gouzy J."/>
            <person name="Grassa C.J."/>
            <person name="Murat F."/>
            <person name="Staton S.E."/>
            <person name="Cottret L."/>
            <person name="Lelandais-Briere C."/>
            <person name="Owens G.L."/>
            <person name="Carrere S."/>
            <person name="Mayjonade B."/>
            <person name="Legrand L."/>
            <person name="Gill N."/>
            <person name="Kane N.C."/>
            <person name="Bowers J.E."/>
            <person name="Hubner S."/>
            <person name="Bellec A."/>
            <person name="Berard A."/>
            <person name="Berges H."/>
            <person name="Blanchet N."/>
            <person name="Boniface M.C."/>
            <person name="Brunel D."/>
            <person name="Catrice O."/>
            <person name="Chaidir N."/>
            <person name="Claudel C."/>
            <person name="Donnadieu C."/>
            <person name="Faraut T."/>
            <person name="Fievet G."/>
            <person name="Helmstetter N."/>
            <person name="King M."/>
            <person name="Knapp S.J."/>
            <person name="Lai Z."/>
            <person name="Le Paslier M.C."/>
            <person name="Lippi Y."/>
            <person name="Lorenzon L."/>
            <person name="Mandel J.R."/>
            <person name="Marage G."/>
            <person name="Marchand G."/>
            <person name="Marquand E."/>
            <person name="Bret-Mestries E."/>
            <person name="Morien E."/>
            <person name="Nambeesan S."/>
            <person name="Nguyen T."/>
            <person name="Pegot-Espagnet P."/>
            <person name="Pouilly N."/>
            <person name="Raftis F."/>
            <person name="Sallet E."/>
            <person name="Schiex T."/>
            <person name="Thomas J."/>
            <person name="Vandecasteele C."/>
            <person name="Vares D."/>
            <person name="Vear F."/>
            <person name="Vautrin S."/>
            <person name="Crespi M."/>
            <person name="Mangin B."/>
            <person name="Burke J.M."/>
            <person name="Salse J."/>
            <person name="Munos S."/>
            <person name="Vincourt P."/>
            <person name="Rieseberg L.H."/>
            <person name="Langlade N.B."/>
        </authorList>
    </citation>
    <scope>NUCLEOTIDE SEQUENCE [LARGE SCALE GENOMIC DNA]</scope>
    <source>
        <strain evidence="16">cv. SF193</strain>
        <tissue evidence="14">Leaves</tissue>
    </source>
</reference>
<dbReference type="PANTHER" id="PTHR10795">
    <property type="entry name" value="PROPROTEIN CONVERTASE SUBTILISIN/KEXIN"/>
    <property type="match status" value="1"/>
</dbReference>
<dbReference type="OMA" id="VGMIVMN"/>
<dbReference type="InterPro" id="IPR034197">
    <property type="entry name" value="Peptidases_S8_3"/>
</dbReference>
<evidence type="ECO:0000256" key="1">
    <source>
        <dbReference type="ARBA" id="ARBA00011073"/>
    </source>
</evidence>
<dbReference type="InterPro" id="IPR015500">
    <property type="entry name" value="Peptidase_S8_subtilisin-rel"/>
</dbReference>
<comment type="similarity">
    <text evidence="1 8">Belongs to the peptidase S8 family.</text>
</comment>
<keyword evidence="16" id="KW-1185">Reference proteome</keyword>
<feature type="domain" description="Inhibitor I9" evidence="12">
    <location>
        <begin position="25"/>
        <end position="104"/>
    </location>
</feature>
<dbReference type="PROSITE" id="PS51892">
    <property type="entry name" value="SUBTILASE"/>
    <property type="match status" value="1"/>
</dbReference>
<dbReference type="GO" id="GO:0006508">
    <property type="term" value="P:proteolysis"/>
    <property type="evidence" value="ECO:0007669"/>
    <property type="project" value="UniProtKB-KW"/>
</dbReference>
<dbReference type="InterPro" id="IPR037045">
    <property type="entry name" value="S8pro/Inhibitor_I9_sf"/>
</dbReference>
<evidence type="ECO:0000256" key="3">
    <source>
        <dbReference type="ARBA" id="ARBA00022729"/>
    </source>
</evidence>